<dbReference type="Proteomes" id="UP000199202">
    <property type="component" value="Unassembled WGS sequence"/>
</dbReference>
<name>A0A1G9HHG7_9ACTN</name>
<dbReference type="RefSeq" id="WP_143044021.1">
    <property type="nucleotide sequence ID" value="NZ_FNDJ01000022.1"/>
</dbReference>
<keyword evidence="3" id="KW-1185">Reference proteome</keyword>
<protein>
    <submittedName>
        <fullName evidence="2">Uncharacterized protein</fullName>
    </submittedName>
</protein>
<dbReference type="AlphaFoldDB" id="A0A1G9HHG7"/>
<reference evidence="2 3" key="1">
    <citation type="submission" date="2016-10" db="EMBL/GenBank/DDBJ databases">
        <authorList>
            <person name="de Groot N.N."/>
        </authorList>
    </citation>
    <scope>NUCLEOTIDE SEQUENCE [LARGE SCALE GENOMIC DNA]</scope>
    <source>
        <strain evidence="2 3">CGMCC 4.6533</strain>
    </source>
</reference>
<gene>
    <name evidence="2" type="ORF">SAMN05421869_122112</name>
</gene>
<feature type="chain" id="PRO_5011661261" evidence="1">
    <location>
        <begin position="28"/>
        <end position="171"/>
    </location>
</feature>
<organism evidence="2 3">
    <name type="scientific">Nonomuraea jiangxiensis</name>
    <dbReference type="NCBI Taxonomy" id="633440"/>
    <lineage>
        <taxon>Bacteria</taxon>
        <taxon>Bacillati</taxon>
        <taxon>Actinomycetota</taxon>
        <taxon>Actinomycetes</taxon>
        <taxon>Streptosporangiales</taxon>
        <taxon>Streptosporangiaceae</taxon>
        <taxon>Nonomuraea</taxon>
    </lineage>
</organism>
<evidence type="ECO:0000313" key="2">
    <source>
        <dbReference type="EMBL" id="SDL12451.1"/>
    </source>
</evidence>
<dbReference type="STRING" id="633440.SAMN05421869_122112"/>
<evidence type="ECO:0000256" key="1">
    <source>
        <dbReference type="SAM" id="SignalP"/>
    </source>
</evidence>
<feature type="signal peptide" evidence="1">
    <location>
        <begin position="1"/>
        <end position="27"/>
    </location>
</feature>
<accession>A0A1G9HHG7</accession>
<sequence length="171" mass="17936">MQVSLRTIVLSIALVLSVALMGSPASAAQERPSVPLKGGATTQSFTMTLTRKADTAKGVNAPADVIYCGGYLSIPYVNSLYNAVHTEIEVQCSAVVDSIDLYIILYRDGSSINPGPKRYNPANYGIHYSSAPCQGTTNTYFAGGTAVFTKAGYVGSPLVMNGTTPQVTLAC</sequence>
<keyword evidence="1" id="KW-0732">Signal</keyword>
<evidence type="ECO:0000313" key="3">
    <source>
        <dbReference type="Proteomes" id="UP000199202"/>
    </source>
</evidence>
<proteinExistence type="predicted"/>
<dbReference type="OrthoDB" id="5197766at2"/>
<dbReference type="EMBL" id="FNDJ01000022">
    <property type="protein sequence ID" value="SDL12451.1"/>
    <property type="molecule type" value="Genomic_DNA"/>
</dbReference>